<sequence>MRPTSPMPAMMLVLLEQAYTSLMNVAEPGYKDW</sequence>
<evidence type="ECO:0000313" key="1">
    <source>
        <dbReference type="EMBL" id="KFI52807.1"/>
    </source>
</evidence>
<comment type="caution">
    <text evidence="1">The sequence shown here is derived from an EMBL/GenBank/DDBJ whole genome shotgun (WGS) entry which is preliminary data.</text>
</comment>
<evidence type="ECO:0000313" key="2">
    <source>
        <dbReference type="Proteomes" id="UP000029072"/>
    </source>
</evidence>
<dbReference type="AlphaFoldDB" id="A0A087A207"/>
<dbReference type="Proteomes" id="UP000029072">
    <property type="component" value="Unassembled WGS sequence"/>
</dbReference>
<gene>
    <name evidence="1" type="ORF">BCAL_1483</name>
</gene>
<organism evidence="1 2">
    <name type="scientific">Bifidobacterium callitrichos DSM 23973</name>
    <dbReference type="NCBI Taxonomy" id="1437609"/>
    <lineage>
        <taxon>Bacteria</taxon>
        <taxon>Bacillati</taxon>
        <taxon>Actinomycetota</taxon>
        <taxon>Actinomycetes</taxon>
        <taxon>Bifidobacteriales</taxon>
        <taxon>Bifidobacteriaceae</taxon>
        <taxon>Bifidobacterium</taxon>
    </lineage>
</organism>
<dbReference type="STRING" id="1437609.BCAL_1483"/>
<name>A0A087A207_9BIFI</name>
<reference evidence="1 2" key="1">
    <citation type="submission" date="2014-03" db="EMBL/GenBank/DDBJ databases">
        <title>Genomics of Bifidobacteria.</title>
        <authorList>
            <person name="Ventura M."/>
            <person name="Milani C."/>
            <person name="Lugli G.A."/>
        </authorList>
    </citation>
    <scope>NUCLEOTIDE SEQUENCE [LARGE SCALE GENOMIC DNA]</scope>
    <source>
        <strain evidence="1 2">DSM 23973</strain>
    </source>
</reference>
<dbReference type="EMBL" id="JGYS01000015">
    <property type="protein sequence ID" value="KFI52807.1"/>
    <property type="molecule type" value="Genomic_DNA"/>
</dbReference>
<proteinExistence type="predicted"/>
<protein>
    <submittedName>
        <fullName evidence="1">Uncharacterized protein</fullName>
    </submittedName>
</protein>
<accession>A0A087A207</accession>